<dbReference type="InterPro" id="IPR020472">
    <property type="entry name" value="WD40_PAC1"/>
</dbReference>
<name>A0A6B3NKN6_9CYAN</name>
<dbReference type="SMART" id="SM00320">
    <property type="entry name" value="WD40"/>
    <property type="match status" value="4"/>
</dbReference>
<dbReference type="InterPro" id="IPR001680">
    <property type="entry name" value="WD40_rpt"/>
</dbReference>
<dbReference type="InterPro" id="IPR015943">
    <property type="entry name" value="WD40/YVTN_repeat-like_dom_sf"/>
</dbReference>
<evidence type="ECO:0000256" key="3">
    <source>
        <dbReference type="PROSITE-ProRule" id="PRU00221"/>
    </source>
</evidence>
<proteinExistence type="predicted"/>
<feature type="repeat" description="WD" evidence="3">
    <location>
        <begin position="149"/>
        <end position="185"/>
    </location>
</feature>
<dbReference type="PANTHER" id="PTHR19848:SF8">
    <property type="entry name" value="F-BOX AND WD REPEAT DOMAIN CONTAINING 7"/>
    <property type="match status" value="1"/>
</dbReference>
<dbReference type="EMBL" id="JAAHFQ010001224">
    <property type="protein sequence ID" value="NER32403.1"/>
    <property type="molecule type" value="Genomic_DNA"/>
</dbReference>
<dbReference type="CDD" id="cd00200">
    <property type="entry name" value="WD40"/>
    <property type="match status" value="1"/>
</dbReference>
<dbReference type="SUPFAM" id="SSF50978">
    <property type="entry name" value="WD40 repeat-like"/>
    <property type="match status" value="1"/>
</dbReference>
<comment type="caution">
    <text evidence="4">The sequence shown here is derived from an EMBL/GenBank/DDBJ whole genome shotgun (WGS) entry which is preliminary data.</text>
</comment>
<dbReference type="Gene3D" id="2.130.10.10">
    <property type="entry name" value="YVTN repeat-like/Quinoprotein amine dehydrogenase"/>
    <property type="match status" value="2"/>
</dbReference>
<dbReference type="InterPro" id="IPR036322">
    <property type="entry name" value="WD40_repeat_dom_sf"/>
</dbReference>
<evidence type="ECO:0000256" key="1">
    <source>
        <dbReference type="ARBA" id="ARBA00022574"/>
    </source>
</evidence>
<dbReference type="PANTHER" id="PTHR19848">
    <property type="entry name" value="WD40 REPEAT PROTEIN"/>
    <property type="match status" value="1"/>
</dbReference>
<sequence>MYRTLRGHGWYVYSVAFSRNGKILVSGGVDGAIKIWDWRTEKLLHTLNRPSPSSLPGLMASFTSWFDTSIGTILSVAISPNGQIIASSASNQPIMLWNCGTGNLVRTLTEHSGKVFSVTFSPNGKLLASGGEDHTLRIWNYRTGELLQTLEHLGPVHCVAFSPDGQTLVSGTGDCMIKAWRIHDN</sequence>
<evidence type="ECO:0000313" key="4">
    <source>
        <dbReference type="EMBL" id="NER32403.1"/>
    </source>
</evidence>
<protein>
    <submittedName>
        <fullName evidence="4">WD40 repeat domain-containing protein</fullName>
    </submittedName>
</protein>
<feature type="repeat" description="WD" evidence="3">
    <location>
        <begin position="5"/>
        <end position="46"/>
    </location>
</feature>
<evidence type="ECO:0000256" key="2">
    <source>
        <dbReference type="ARBA" id="ARBA00022737"/>
    </source>
</evidence>
<dbReference type="PROSITE" id="PS50082">
    <property type="entry name" value="WD_REPEATS_2"/>
    <property type="match status" value="4"/>
</dbReference>
<dbReference type="PROSITE" id="PS50294">
    <property type="entry name" value="WD_REPEATS_REGION"/>
    <property type="match status" value="3"/>
</dbReference>
<accession>A0A6B3NKN6</accession>
<gene>
    <name evidence="4" type="ORF">F6J89_33625</name>
</gene>
<dbReference type="PRINTS" id="PR00320">
    <property type="entry name" value="GPROTEINBRPT"/>
</dbReference>
<feature type="repeat" description="WD" evidence="3">
    <location>
        <begin position="108"/>
        <end position="149"/>
    </location>
</feature>
<organism evidence="4">
    <name type="scientific">Symploca sp. SIO1C4</name>
    <dbReference type="NCBI Taxonomy" id="2607765"/>
    <lineage>
        <taxon>Bacteria</taxon>
        <taxon>Bacillati</taxon>
        <taxon>Cyanobacteriota</taxon>
        <taxon>Cyanophyceae</taxon>
        <taxon>Coleofasciculales</taxon>
        <taxon>Coleofasciculaceae</taxon>
        <taxon>Symploca</taxon>
    </lineage>
</organism>
<keyword evidence="1 3" id="KW-0853">WD repeat</keyword>
<feature type="repeat" description="WD" evidence="3">
    <location>
        <begin position="66"/>
        <end position="107"/>
    </location>
</feature>
<dbReference type="Pfam" id="PF00400">
    <property type="entry name" value="WD40"/>
    <property type="match status" value="4"/>
</dbReference>
<dbReference type="AlphaFoldDB" id="A0A6B3NKN6"/>
<keyword evidence="2" id="KW-0677">Repeat</keyword>
<reference evidence="4" key="1">
    <citation type="submission" date="2019-11" db="EMBL/GenBank/DDBJ databases">
        <title>Genomic insights into an expanded diversity of filamentous marine cyanobacteria reveals the extraordinary biosynthetic potential of Moorea and Okeania.</title>
        <authorList>
            <person name="Ferreira Leao T."/>
            <person name="Wang M."/>
            <person name="Moss N."/>
            <person name="Da Silva R."/>
            <person name="Sanders J."/>
            <person name="Nurk S."/>
            <person name="Gurevich A."/>
            <person name="Humphrey G."/>
            <person name="Reher R."/>
            <person name="Zhu Q."/>
            <person name="Belda-Ferre P."/>
            <person name="Glukhov E."/>
            <person name="Rex R."/>
            <person name="Dorrestein P.C."/>
            <person name="Knight R."/>
            <person name="Pevzner P."/>
            <person name="Gerwick W.H."/>
            <person name="Gerwick L."/>
        </authorList>
    </citation>
    <scope>NUCLEOTIDE SEQUENCE</scope>
    <source>
        <strain evidence="4">SIO1C4</strain>
    </source>
</reference>